<keyword evidence="3" id="KW-1185">Reference proteome</keyword>
<dbReference type="SUPFAM" id="SSF53474">
    <property type="entry name" value="alpha/beta-Hydrolases"/>
    <property type="match status" value="1"/>
</dbReference>
<dbReference type="RefSeq" id="WP_127689060.1">
    <property type="nucleotide sequence ID" value="NZ_RZUL01000001.1"/>
</dbReference>
<comment type="caution">
    <text evidence="2">The sequence shown here is derived from an EMBL/GenBank/DDBJ whole genome shotgun (WGS) entry which is preliminary data.</text>
</comment>
<dbReference type="AlphaFoldDB" id="A0A437JCP5"/>
<reference evidence="2 3" key="1">
    <citation type="submission" date="2019-01" db="EMBL/GenBank/DDBJ databases">
        <authorList>
            <person name="Chen W.-M."/>
        </authorList>
    </citation>
    <scope>NUCLEOTIDE SEQUENCE [LARGE SCALE GENOMIC DNA]</scope>
    <source>
        <strain evidence="2 3">TLA-22</strain>
    </source>
</reference>
<gene>
    <name evidence="2" type="ORF">ENE74_02560</name>
</gene>
<dbReference type="Gene3D" id="3.40.50.1820">
    <property type="entry name" value="alpha/beta hydrolase"/>
    <property type="match status" value="1"/>
</dbReference>
<dbReference type="OrthoDB" id="9804993at2"/>
<feature type="region of interest" description="Disordered" evidence="1">
    <location>
        <begin position="205"/>
        <end position="231"/>
    </location>
</feature>
<name>A0A437JCP5_9SPHN</name>
<accession>A0A437JCP5</accession>
<dbReference type="Pfam" id="PF06821">
    <property type="entry name" value="Ser_hydrolase"/>
    <property type="match status" value="1"/>
</dbReference>
<dbReference type="InterPro" id="IPR029058">
    <property type="entry name" value="AB_hydrolase_fold"/>
</dbReference>
<protein>
    <submittedName>
        <fullName evidence="2">Alpha/beta hydrolase</fullName>
    </submittedName>
</protein>
<evidence type="ECO:0000313" key="2">
    <source>
        <dbReference type="EMBL" id="RVT43520.1"/>
    </source>
</evidence>
<evidence type="ECO:0000256" key="1">
    <source>
        <dbReference type="SAM" id="MobiDB-lite"/>
    </source>
</evidence>
<dbReference type="InterPro" id="IPR010662">
    <property type="entry name" value="RBBP9/YdeN"/>
</dbReference>
<dbReference type="Proteomes" id="UP000282977">
    <property type="component" value="Unassembled WGS sequence"/>
</dbReference>
<sequence length="231" mass="24761">MERFGLSGGAAAGRAQQPVVLTVPGLNNSGPGHWQTIWEERRGDCRRVDLGSWSSPSRNAWVNRLDTAIRETAHAHGAPIILAAHSLGCLAVAWWGALQSQPYGWPVAGALLVAPPDCERTETPETIGGFAPVPRSALPFPSILVASRNDPYIFYERAHSIGKNWGSQIIDAGHSGHINAQSGLGEWRFGQALLDRLIALADDHGPLGQQRGGPALTVPSTPHHPPHGLFR</sequence>
<keyword evidence="2" id="KW-0378">Hydrolase</keyword>
<proteinExistence type="predicted"/>
<organism evidence="2 3">
    <name type="scientific">Sphingobium algorifonticola</name>
    <dbReference type="NCBI Taxonomy" id="2008318"/>
    <lineage>
        <taxon>Bacteria</taxon>
        <taxon>Pseudomonadati</taxon>
        <taxon>Pseudomonadota</taxon>
        <taxon>Alphaproteobacteria</taxon>
        <taxon>Sphingomonadales</taxon>
        <taxon>Sphingomonadaceae</taxon>
        <taxon>Sphingobium</taxon>
    </lineage>
</organism>
<evidence type="ECO:0000313" key="3">
    <source>
        <dbReference type="Proteomes" id="UP000282977"/>
    </source>
</evidence>
<dbReference type="GO" id="GO:0016787">
    <property type="term" value="F:hydrolase activity"/>
    <property type="evidence" value="ECO:0007669"/>
    <property type="project" value="UniProtKB-KW"/>
</dbReference>
<dbReference type="EMBL" id="RZUL01000001">
    <property type="protein sequence ID" value="RVT43520.1"/>
    <property type="molecule type" value="Genomic_DNA"/>
</dbReference>